<dbReference type="EMBL" id="JAFEUZ010000029">
    <property type="protein sequence ID" value="KAG5473669.1"/>
    <property type="molecule type" value="Genomic_DNA"/>
</dbReference>
<dbReference type="RefSeq" id="XP_067176903.1">
    <property type="nucleotide sequence ID" value="XM_067321808.1"/>
</dbReference>
<organism evidence="1 2">
    <name type="scientific">Leishmania martiniquensis</name>
    <dbReference type="NCBI Taxonomy" id="1580590"/>
    <lineage>
        <taxon>Eukaryota</taxon>
        <taxon>Discoba</taxon>
        <taxon>Euglenozoa</taxon>
        <taxon>Kinetoplastea</taxon>
        <taxon>Metakinetoplastina</taxon>
        <taxon>Trypanosomatida</taxon>
        <taxon>Trypanosomatidae</taxon>
        <taxon>Leishmaniinae</taxon>
        <taxon>Leishmania</taxon>
    </lineage>
</organism>
<gene>
    <name evidence="1" type="ORF">LSCM1_04296</name>
</gene>
<protein>
    <recommendedName>
        <fullName evidence="3">tRNA-splicing endonuclease subunit Sen15 domain-containing protein</fullName>
    </recommendedName>
</protein>
<accession>A0A836GHB6</accession>
<dbReference type="Proteomes" id="UP000673552">
    <property type="component" value="Unassembled WGS sequence"/>
</dbReference>
<proteinExistence type="predicted"/>
<dbReference type="GeneID" id="92514320"/>
<reference evidence="2" key="1">
    <citation type="journal article" date="2021" name="Microbiol. Resour. Announc.">
        <title>LGAAP: Leishmaniinae Genome Assembly and Annotation Pipeline.</title>
        <authorList>
            <person name="Almutairi H."/>
            <person name="Urbaniak M.D."/>
            <person name="Bates M.D."/>
            <person name="Jariyapan N."/>
            <person name="Kwakye-Nuako G."/>
            <person name="Thomaz-Soccol V."/>
            <person name="Al-Salem W.S."/>
            <person name="Dillon R.J."/>
            <person name="Bates P.A."/>
            <person name="Gatherer D."/>
        </authorList>
    </citation>
    <scope>NUCLEOTIDE SEQUENCE [LARGE SCALE GENOMIC DNA]</scope>
</reference>
<evidence type="ECO:0000313" key="1">
    <source>
        <dbReference type="EMBL" id="KAG5473669.1"/>
    </source>
</evidence>
<sequence length="124" mass="13770">MGQSPFLTALYEDVRSRLPLWNTQLIRPVSHAPCVVSSTWLDDSGAKRHRLFIPVEASDSNYVGEDMLTEWMALVEAWQATHEESDVCCFLGFVDLAGTVSYYRCETAVASTYGSNDGAASSRR</sequence>
<keyword evidence="2" id="KW-1185">Reference proteome</keyword>
<dbReference type="AlphaFoldDB" id="A0A836GHB6"/>
<comment type="caution">
    <text evidence="1">The sequence shown here is derived from an EMBL/GenBank/DDBJ whole genome shotgun (WGS) entry which is preliminary data.</text>
</comment>
<dbReference type="KEGG" id="lmat:92514320"/>
<dbReference type="OrthoDB" id="270382at2759"/>
<reference evidence="2" key="2">
    <citation type="journal article" date="2021" name="Sci. Data">
        <title>Chromosome-scale genome sequencing, assembly and annotation of six genomes from subfamily Leishmaniinae.</title>
        <authorList>
            <person name="Almutairi H."/>
            <person name="Urbaniak M.D."/>
            <person name="Bates M.D."/>
            <person name="Jariyapan N."/>
            <person name="Kwakye-Nuako G."/>
            <person name="Thomaz Soccol V."/>
            <person name="Al-Salem W.S."/>
            <person name="Dillon R.J."/>
            <person name="Bates P.A."/>
            <person name="Gatherer D."/>
        </authorList>
    </citation>
    <scope>NUCLEOTIDE SEQUENCE [LARGE SCALE GENOMIC DNA]</scope>
</reference>
<evidence type="ECO:0008006" key="3">
    <source>
        <dbReference type="Google" id="ProtNLM"/>
    </source>
</evidence>
<evidence type="ECO:0000313" key="2">
    <source>
        <dbReference type="Proteomes" id="UP000673552"/>
    </source>
</evidence>
<name>A0A836GHB6_9TRYP</name>